<dbReference type="Proteomes" id="UP001056834">
    <property type="component" value="Chromosome"/>
</dbReference>
<keyword evidence="5 8" id="KW-0521">NADP</keyword>
<evidence type="ECO:0000313" key="11">
    <source>
        <dbReference type="Proteomes" id="UP001056834"/>
    </source>
</evidence>
<dbReference type="Pfam" id="PF00186">
    <property type="entry name" value="DHFR_1"/>
    <property type="match status" value="1"/>
</dbReference>
<keyword evidence="11" id="KW-1185">Reference proteome</keyword>
<dbReference type="RefSeq" id="WP_250223338.1">
    <property type="nucleotide sequence ID" value="NZ_CP097762.1"/>
</dbReference>
<feature type="domain" description="DHFR" evidence="9">
    <location>
        <begin position="2"/>
        <end position="164"/>
    </location>
</feature>
<dbReference type="PANTHER" id="PTHR48069:SF3">
    <property type="entry name" value="DIHYDROFOLATE REDUCTASE"/>
    <property type="match status" value="1"/>
</dbReference>
<dbReference type="InterPro" id="IPR012259">
    <property type="entry name" value="DHFR"/>
</dbReference>
<dbReference type="CDD" id="cd00209">
    <property type="entry name" value="DHFR"/>
    <property type="match status" value="1"/>
</dbReference>
<gene>
    <name evidence="10" type="ORF">M9405_00520</name>
</gene>
<name>A0ABY4SV35_9ENTR</name>
<dbReference type="PANTHER" id="PTHR48069">
    <property type="entry name" value="DIHYDROFOLATE REDUCTASE"/>
    <property type="match status" value="1"/>
</dbReference>
<evidence type="ECO:0000256" key="8">
    <source>
        <dbReference type="PIRNR" id="PIRNR000194"/>
    </source>
</evidence>
<accession>A0ABY4SV35</accession>
<dbReference type="PRINTS" id="PR00070">
    <property type="entry name" value="DHFR"/>
</dbReference>
<dbReference type="PROSITE" id="PS51330">
    <property type="entry name" value="DHFR_2"/>
    <property type="match status" value="1"/>
</dbReference>
<reference evidence="10" key="1">
    <citation type="submission" date="2022-05" db="EMBL/GenBank/DDBJ databases">
        <title>Impact of host demography and evolutionary history on endosymbiont molecular evolution: a test in carpenter ants (Genus Camponotus) and their Blochmannia endosymbionts.</title>
        <authorList>
            <person name="Manthey J.D."/>
            <person name="Giron J.C."/>
            <person name="Hruska J.P."/>
        </authorList>
    </citation>
    <scope>NUCLEOTIDE SEQUENCE</scope>
    <source>
        <strain evidence="10">C-006</strain>
    </source>
</reference>
<sequence>MIISLIVALTSEHIIGNNNKIPWNFPEDIKWFKYHTIYKPIIMGRKTFESLGKKPLLNRYNIVLSNRLSRYNYHNVFIANNLYSALSVIKNKDEIMIIGGGAIYKIFFPYAQRLYLTYINSKISIEGDTWFPWYNRKEWVSILDYSYKTNKYNCFELNFQILKRR</sequence>
<dbReference type="EC" id="1.5.1.3" evidence="3 8"/>
<evidence type="ECO:0000256" key="2">
    <source>
        <dbReference type="ARBA" id="ARBA00009539"/>
    </source>
</evidence>
<evidence type="ECO:0000259" key="9">
    <source>
        <dbReference type="PROSITE" id="PS51330"/>
    </source>
</evidence>
<evidence type="ECO:0000256" key="4">
    <source>
        <dbReference type="ARBA" id="ARBA00022563"/>
    </source>
</evidence>
<evidence type="ECO:0000256" key="6">
    <source>
        <dbReference type="ARBA" id="ARBA00023002"/>
    </source>
</evidence>
<dbReference type="Gene3D" id="3.40.430.10">
    <property type="entry name" value="Dihydrofolate Reductase, subunit A"/>
    <property type="match status" value="1"/>
</dbReference>
<protein>
    <recommendedName>
        <fullName evidence="3 8">Dihydrofolate reductase</fullName>
        <ecNumber evidence="3 8">1.5.1.3</ecNumber>
    </recommendedName>
</protein>
<organism evidence="10 11">
    <name type="scientific">Candidatus Blochmannia ocreatus</name>
    <name type="common">nom. nud.</name>
    <dbReference type="NCBI Taxonomy" id="251538"/>
    <lineage>
        <taxon>Bacteria</taxon>
        <taxon>Pseudomonadati</taxon>
        <taxon>Pseudomonadota</taxon>
        <taxon>Gammaproteobacteria</taxon>
        <taxon>Enterobacterales</taxon>
        <taxon>Enterobacteriaceae</taxon>
        <taxon>ant endosymbionts</taxon>
        <taxon>Candidatus Blochmanniella</taxon>
    </lineage>
</organism>
<evidence type="ECO:0000256" key="3">
    <source>
        <dbReference type="ARBA" id="ARBA00012856"/>
    </source>
</evidence>
<comment type="pathway">
    <text evidence="1 8">Cofactor biosynthesis; tetrahydrofolate biosynthesis; 5,6,7,8-tetrahydrofolate from 7,8-dihydrofolate: step 1/1.</text>
</comment>
<comment type="similarity">
    <text evidence="2 8">Belongs to the dihydrofolate reductase family.</text>
</comment>
<keyword evidence="6 8" id="KW-0560">Oxidoreductase</keyword>
<proteinExistence type="inferred from homology"/>
<dbReference type="InterPro" id="IPR001796">
    <property type="entry name" value="DHFR_dom"/>
</dbReference>
<comment type="function">
    <text evidence="7 8">Key enzyme in folate metabolism. Catalyzes an essential reaction for de novo glycine and purine synthesis, and for DNA precursor synthesis.</text>
</comment>
<dbReference type="PIRSF" id="PIRSF000194">
    <property type="entry name" value="DHFR"/>
    <property type="match status" value="1"/>
</dbReference>
<evidence type="ECO:0000256" key="5">
    <source>
        <dbReference type="ARBA" id="ARBA00022857"/>
    </source>
</evidence>
<evidence type="ECO:0000256" key="1">
    <source>
        <dbReference type="ARBA" id="ARBA00004903"/>
    </source>
</evidence>
<evidence type="ECO:0000256" key="7">
    <source>
        <dbReference type="ARBA" id="ARBA00025067"/>
    </source>
</evidence>
<evidence type="ECO:0000313" key="10">
    <source>
        <dbReference type="EMBL" id="URJ25207.1"/>
    </source>
</evidence>
<dbReference type="SUPFAM" id="SSF53597">
    <property type="entry name" value="Dihydrofolate reductase-like"/>
    <property type="match status" value="1"/>
</dbReference>
<dbReference type="InterPro" id="IPR024072">
    <property type="entry name" value="DHFR-like_dom_sf"/>
</dbReference>
<comment type="catalytic activity">
    <reaction evidence="8">
        <text>(6S)-5,6,7,8-tetrahydrofolate + NADP(+) = 7,8-dihydrofolate + NADPH + H(+)</text>
        <dbReference type="Rhea" id="RHEA:15009"/>
        <dbReference type="ChEBI" id="CHEBI:15378"/>
        <dbReference type="ChEBI" id="CHEBI:57451"/>
        <dbReference type="ChEBI" id="CHEBI:57453"/>
        <dbReference type="ChEBI" id="CHEBI:57783"/>
        <dbReference type="ChEBI" id="CHEBI:58349"/>
        <dbReference type="EC" id="1.5.1.3"/>
    </reaction>
</comment>
<dbReference type="EMBL" id="CP097762">
    <property type="protein sequence ID" value="URJ25207.1"/>
    <property type="molecule type" value="Genomic_DNA"/>
</dbReference>
<keyword evidence="4 8" id="KW-0554">One-carbon metabolism</keyword>